<evidence type="ECO:0000256" key="1">
    <source>
        <dbReference type="ARBA" id="ARBA00005860"/>
    </source>
</evidence>
<evidence type="ECO:0000256" key="6">
    <source>
        <dbReference type="ARBA" id="ARBA00023049"/>
    </source>
</evidence>
<keyword evidence="8" id="KW-0812">Transmembrane</keyword>
<dbReference type="Gene3D" id="3.40.390.10">
    <property type="entry name" value="Collagenase (Catalytic Domain)"/>
    <property type="match status" value="1"/>
</dbReference>
<evidence type="ECO:0000256" key="8">
    <source>
        <dbReference type="SAM" id="Phobius"/>
    </source>
</evidence>
<organism evidence="10 11">
    <name type="scientific">Chaetoceros tenuissimus</name>
    <dbReference type="NCBI Taxonomy" id="426638"/>
    <lineage>
        <taxon>Eukaryota</taxon>
        <taxon>Sar</taxon>
        <taxon>Stramenopiles</taxon>
        <taxon>Ochrophyta</taxon>
        <taxon>Bacillariophyta</taxon>
        <taxon>Coscinodiscophyceae</taxon>
        <taxon>Chaetocerotophycidae</taxon>
        <taxon>Chaetocerotales</taxon>
        <taxon>Chaetocerotaceae</taxon>
        <taxon>Chaetoceros</taxon>
    </lineage>
</organism>
<dbReference type="GO" id="GO:0046872">
    <property type="term" value="F:metal ion binding"/>
    <property type="evidence" value="ECO:0007669"/>
    <property type="project" value="UniProtKB-KW"/>
</dbReference>
<evidence type="ECO:0000313" key="11">
    <source>
        <dbReference type="Proteomes" id="UP001054902"/>
    </source>
</evidence>
<keyword evidence="3 7" id="KW-0479">Metal-binding</keyword>
<evidence type="ECO:0008006" key="12">
    <source>
        <dbReference type="Google" id="ProtNLM"/>
    </source>
</evidence>
<dbReference type="GO" id="GO:0006508">
    <property type="term" value="P:proteolysis"/>
    <property type="evidence" value="ECO:0007669"/>
    <property type="project" value="UniProtKB-KW"/>
</dbReference>
<evidence type="ECO:0000256" key="9">
    <source>
        <dbReference type="SAM" id="SignalP"/>
    </source>
</evidence>
<evidence type="ECO:0000256" key="2">
    <source>
        <dbReference type="ARBA" id="ARBA00022670"/>
    </source>
</evidence>
<keyword evidence="8" id="KW-1133">Transmembrane helix</keyword>
<dbReference type="GO" id="GO:0016020">
    <property type="term" value="C:membrane"/>
    <property type="evidence" value="ECO:0007669"/>
    <property type="project" value="InterPro"/>
</dbReference>
<dbReference type="AlphaFoldDB" id="A0AAD3H8N9"/>
<dbReference type="SUPFAM" id="SSF55486">
    <property type="entry name" value="Metalloproteases ('zincins'), catalytic domain"/>
    <property type="match status" value="2"/>
</dbReference>
<dbReference type="GO" id="GO:0004222">
    <property type="term" value="F:metalloendopeptidase activity"/>
    <property type="evidence" value="ECO:0007669"/>
    <property type="project" value="InterPro"/>
</dbReference>
<sequence>MKLHHYLSVFLGLAPGARAAAPSNGVDLTTCELQESNYFIDLVDMSDNPISEDLTTAFSDAAARWQAVIIGDLPGYAAGSYDDWFGGQFSKKYSGPVDDVVIGYALEPIDGVGGTLGSAGAIYRRKSGDAKGTAVSGVMKFDLADFESMPIADARTIILHEMGHVLGLVGTSGNCASGCNPNNPTQQAEYSCSLAKAEYDNLYPGQALYLENEGSVGTACSHWEEQSFKTSKSSELMTGFFEANLYQPLSLVTIAALDDIEGYTVDYCAADIFPATDETANSGRFPVQKTDEDHDYDIQNLSPIDIDEAIEYIKNLWKKFLLWFKENRDLGIAIFAGGGALLLILFCTCCCCCRRRKERNAFGGSKYGGY</sequence>
<name>A0AAD3H8N9_9STRA</name>
<feature type="transmembrane region" description="Helical" evidence="8">
    <location>
        <begin position="330"/>
        <end position="353"/>
    </location>
</feature>
<dbReference type="InterPro" id="IPR024079">
    <property type="entry name" value="MetalloPept_cat_dom_sf"/>
</dbReference>
<evidence type="ECO:0000256" key="7">
    <source>
        <dbReference type="PIRSR" id="PIRSR601577-2"/>
    </source>
</evidence>
<evidence type="ECO:0000313" key="10">
    <source>
        <dbReference type="EMBL" id="GFH54722.1"/>
    </source>
</evidence>
<keyword evidence="5 7" id="KW-0862">Zinc</keyword>
<keyword evidence="9" id="KW-0732">Signal</keyword>
<feature type="chain" id="PRO_5042165148" description="Peptidase M10 metallopeptidase domain-containing protein" evidence="9">
    <location>
        <begin position="20"/>
        <end position="370"/>
    </location>
</feature>
<dbReference type="Gene3D" id="3.90.132.10">
    <property type="entry name" value="Leishmanolysin , domain 2"/>
    <property type="match status" value="1"/>
</dbReference>
<dbReference type="Proteomes" id="UP001054902">
    <property type="component" value="Unassembled WGS sequence"/>
</dbReference>
<evidence type="ECO:0000256" key="3">
    <source>
        <dbReference type="ARBA" id="ARBA00022723"/>
    </source>
</evidence>
<evidence type="ECO:0000256" key="5">
    <source>
        <dbReference type="ARBA" id="ARBA00022833"/>
    </source>
</evidence>
<keyword evidence="11" id="KW-1185">Reference proteome</keyword>
<dbReference type="EMBL" id="BLLK01000047">
    <property type="protein sequence ID" value="GFH54722.1"/>
    <property type="molecule type" value="Genomic_DNA"/>
</dbReference>
<keyword evidence="8" id="KW-0472">Membrane</keyword>
<evidence type="ECO:0000256" key="4">
    <source>
        <dbReference type="ARBA" id="ARBA00022801"/>
    </source>
</evidence>
<reference evidence="10 11" key="1">
    <citation type="journal article" date="2021" name="Sci. Rep.">
        <title>The genome of the diatom Chaetoceros tenuissimus carries an ancient integrated fragment of an extant virus.</title>
        <authorList>
            <person name="Hongo Y."/>
            <person name="Kimura K."/>
            <person name="Takaki Y."/>
            <person name="Yoshida Y."/>
            <person name="Baba S."/>
            <person name="Kobayashi G."/>
            <person name="Nagasaki K."/>
            <person name="Hano T."/>
            <person name="Tomaru Y."/>
        </authorList>
    </citation>
    <scope>NUCLEOTIDE SEQUENCE [LARGE SCALE GENOMIC DNA]</scope>
    <source>
        <strain evidence="10 11">NIES-3715</strain>
    </source>
</reference>
<keyword evidence="4" id="KW-0378">Hydrolase</keyword>
<keyword evidence="2" id="KW-0645">Protease</keyword>
<gene>
    <name evidence="10" type="ORF">CTEN210_11198</name>
</gene>
<feature type="binding site" evidence="7">
    <location>
        <position position="222"/>
    </location>
    <ligand>
        <name>Zn(2+)</name>
        <dbReference type="ChEBI" id="CHEBI:29105"/>
        <note>catalytic</note>
    </ligand>
</feature>
<feature type="signal peptide" evidence="9">
    <location>
        <begin position="1"/>
        <end position="19"/>
    </location>
</feature>
<keyword evidence="6 7" id="KW-0482">Metalloprotease</keyword>
<comment type="caution">
    <text evidence="10">The sequence shown here is derived from an EMBL/GenBank/DDBJ whole genome shotgun (WGS) entry which is preliminary data.</text>
</comment>
<dbReference type="GO" id="GO:0007155">
    <property type="term" value="P:cell adhesion"/>
    <property type="evidence" value="ECO:0007669"/>
    <property type="project" value="InterPro"/>
</dbReference>
<protein>
    <recommendedName>
        <fullName evidence="12">Peptidase M10 metallopeptidase domain-containing protein</fullName>
    </recommendedName>
</protein>
<accession>A0AAD3H8N9</accession>
<dbReference type="Pfam" id="PF01457">
    <property type="entry name" value="Peptidase_M8"/>
    <property type="match status" value="1"/>
</dbReference>
<comment type="similarity">
    <text evidence="1">Belongs to the peptidase M8 family.</text>
</comment>
<proteinExistence type="inferred from homology"/>
<dbReference type="InterPro" id="IPR001577">
    <property type="entry name" value="Peptidase_M8"/>
</dbReference>
<comment type="cofactor">
    <cofactor evidence="7">
        <name>Zn(2+)</name>
        <dbReference type="ChEBI" id="CHEBI:29105"/>
    </cofactor>
    <text evidence="7">Binds 1 zinc ion per subunit.</text>
</comment>